<evidence type="ECO:0000313" key="6">
    <source>
        <dbReference type="Proteomes" id="UP000663852"/>
    </source>
</evidence>
<accession>A0A815GD68</accession>
<dbReference type="Pfam" id="PF03357">
    <property type="entry name" value="Snf7"/>
    <property type="match status" value="1"/>
</dbReference>
<proteinExistence type="inferred from homology"/>
<keyword evidence="4" id="KW-0175">Coiled coil</keyword>
<comment type="caution">
    <text evidence="5">The sequence shown here is derived from an EMBL/GenBank/DDBJ whole genome shotgun (WGS) entry which is preliminary data.</text>
</comment>
<dbReference type="GO" id="GO:0000815">
    <property type="term" value="C:ESCRT III complex"/>
    <property type="evidence" value="ECO:0007669"/>
    <property type="project" value="TreeGrafter"/>
</dbReference>
<dbReference type="GO" id="GO:0006900">
    <property type="term" value="P:vesicle budding from membrane"/>
    <property type="evidence" value="ECO:0007669"/>
    <property type="project" value="TreeGrafter"/>
</dbReference>
<organism evidence="5 6">
    <name type="scientific">Adineta ricciae</name>
    <name type="common">Rotifer</name>
    <dbReference type="NCBI Taxonomy" id="249248"/>
    <lineage>
        <taxon>Eukaryota</taxon>
        <taxon>Metazoa</taxon>
        <taxon>Spiralia</taxon>
        <taxon>Gnathifera</taxon>
        <taxon>Rotifera</taxon>
        <taxon>Eurotatoria</taxon>
        <taxon>Bdelloidea</taxon>
        <taxon>Adinetida</taxon>
        <taxon>Adinetidae</taxon>
        <taxon>Adineta</taxon>
    </lineage>
</organism>
<dbReference type="EMBL" id="CAJNOJ010000251">
    <property type="protein sequence ID" value="CAF1337886.1"/>
    <property type="molecule type" value="Genomic_DNA"/>
</dbReference>
<dbReference type="PANTHER" id="PTHR22761:SF10">
    <property type="entry name" value="GH13992P"/>
    <property type="match status" value="1"/>
</dbReference>
<evidence type="ECO:0000256" key="2">
    <source>
        <dbReference type="ARBA" id="ARBA00006190"/>
    </source>
</evidence>
<feature type="coiled-coil region" evidence="4">
    <location>
        <begin position="15"/>
        <end position="94"/>
    </location>
</feature>
<evidence type="ECO:0000256" key="3">
    <source>
        <dbReference type="ARBA" id="ARBA00022753"/>
    </source>
</evidence>
<gene>
    <name evidence="5" type="ORF">EDS130_LOCUS32564</name>
</gene>
<reference evidence="5" key="1">
    <citation type="submission" date="2021-02" db="EMBL/GenBank/DDBJ databases">
        <authorList>
            <person name="Nowell W R."/>
        </authorList>
    </citation>
    <scope>NUCLEOTIDE SEQUENCE</scope>
</reference>
<dbReference type="OrthoDB" id="3973241at2759"/>
<dbReference type="PANTHER" id="PTHR22761">
    <property type="entry name" value="CHARGED MULTIVESICULAR BODY PROTEIN"/>
    <property type="match status" value="1"/>
</dbReference>
<dbReference type="InterPro" id="IPR005024">
    <property type="entry name" value="Snf7_fam"/>
</dbReference>
<dbReference type="GO" id="GO:0032511">
    <property type="term" value="P:late endosome to vacuole transport via multivesicular body sorting pathway"/>
    <property type="evidence" value="ECO:0007669"/>
    <property type="project" value="TreeGrafter"/>
</dbReference>
<evidence type="ECO:0000256" key="4">
    <source>
        <dbReference type="SAM" id="Coils"/>
    </source>
</evidence>
<dbReference type="GO" id="GO:0009898">
    <property type="term" value="C:cytoplasmic side of plasma membrane"/>
    <property type="evidence" value="ECO:0007669"/>
    <property type="project" value="TreeGrafter"/>
</dbReference>
<name>A0A815GD68_ADIRI</name>
<dbReference type="AlphaFoldDB" id="A0A815GD68"/>
<dbReference type="Gene3D" id="1.10.287.1060">
    <property type="entry name" value="ESAT-6-like"/>
    <property type="match status" value="1"/>
</dbReference>
<dbReference type="Gene3D" id="6.10.250.1710">
    <property type="match status" value="1"/>
</dbReference>
<dbReference type="GO" id="GO:0005771">
    <property type="term" value="C:multivesicular body"/>
    <property type="evidence" value="ECO:0007669"/>
    <property type="project" value="TreeGrafter"/>
</dbReference>
<dbReference type="Proteomes" id="UP000663852">
    <property type="component" value="Unassembled WGS sequence"/>
</dbReference>
<evidence type="ECO:0000313" key="5">
    <source>
        <dbReference type="EMBL" id="CAF1337886.1"/>
    </source>
</evidence>
<keyword evidence="3" id="KW-0967">Endosome</keyword>
<comment type="similarity">
    <text evidence="2">Belongs to the SNF7 family.</text>
</comment>
<protein>
    <submittedName>
        <fullName evidence="5">Uncharacterized protein</fullName>
    </submittedName>
</protein>
<evidence type="ECO:0000256" key="1">
    <source>
        <dbReference type="ARBA" id="ARBA00004177"/>
    </source>
</evidence>
<sequence>MFRRLFGDSKPRENRDDVRRTIEQLKQSEDLLNKKIEKFDEEILDIQNKARQCLNKPNPDRPGAIRLIKRRKQLEVQRDKLYQMKENLELVNEQVQTSHFNRQVTESLNIGQQHLKRSQKAMPTKKIEEILDNITEQMDVSNEINQLLSIPIATTDTLTNDIDLDKELNLLENESLHLPSAHSETIQLPETREKSSVDKQLDELQRLVTG</sequence>
<comment type="subcellular location">
    <subcellularLocation>
        <location evidence="1">Endosome</location>
    </subcellularLocation>
</comment>